<accession>A0A3A3FTF9</accession>
<name>A0A3A3FTF9_9BURK</name>
<dbReference type="EMBL" id="QYUO01000001">
    <property type="protein sequence ID" value="RJF97778.1"/>
    <property type="molecule type" value="Genomic_DNA"/>
</dbReference>
<evidence type="ECO:0000259" key="2">
    <source>
        <dbReference type="Pfam" id="PF03544"/>
    </source>
</evidence>
<dbReference type="Proteomes" id="UP000265955">
    <property type="component" value="Unassembled WGS sequence"/>
</dbReference>
<gene>
    <name evidence="3" type="ORF">D3871_04005</name>
</gene>
<evidence type="ECO:0000313" key="3">
    <source>
        <dbReference type="EMBL" id="RJF97778.1"/>
    </source>
</evidence>
<dbReference type="GO" id="GO:0055085">
    <property type="term" value="P:transmembrane transport"/>
    <property type="evidence" value="ECO:0007669"/>
    <property type="project" value="InterPro"/>
</dbReference>
<dbReference type="Gene3D" id="3.30.1150.10">
    <property type="match status" value="1"/>
</dbReference>
<feature type="compositionally biased region" description="Basic and acidic residues" evidence="1">
    <location>
        <begin position="86"/>
        <end position="99"/>
    </location>
</feature>
<comment type="caution">
    <text evidence="3">The sequence shown here is derived from an EMBL/GenBank/DDBJ whole genome shotgun (WGS) entry which is preliminary data.</text>
</comment>
<sequence>MKLSFPQNRTLTIAIAASVLVHGALLAVRFAAPEAFKFKPTDPGLEVILVNAKHDRKPVKAEALAQANLDGGGQAEAGRSKSPLPDMRRSEDGDGMKSMQRRIDELERQQRMLAQMNKKSPLATAPTKDRTKPQAAPSRTEAADASESAKEIMRREAEIAKRIEDENKRPKKTFISPSTREVGYAMYFNSVRQKIEKLGTTNFPQKDGRKLYGELTLSISIFQDGSIYLKDKDDGVTVDRSSGNPTLDEAARRIVRRSAPFGAFAKNMRSGDKEDVWVMTTRFKFTRDNELEAELQGGRS</sequence>
<feature type="region of interest" description="Disordered" evidence="1">
    <location>
        <begin position="68"/>
        <end position="99"/>
    </location>
</feature>
<dbReference type="RefSeq" id="WP_119767725.1">
    <property type="nucleotide sequence ID" value="NZ_QYUO01000001.1"/>
</dbReference>
<dbReference type="AlphaFoldDB" id="A0A3A3FTF9"/>
<proteinExistence type="predicted"/>
<feature type="domain" description="TonB C-terminal" evidence="2">
    <location>
        <begin position="209"/>
        <end position="285"/>
    </location>
</feature>
<organism evidence="3 4">
    <name type="scientific">Noviherbaspirillum saxi</name>
    <dbReference type="NCBI Taxonomy" id="2320863"/>
    <lineage>
        <taxon>Bacteria</taxon>
        <taxon>Pseudomonadati</taxon>
        <taxon>Pseudomonadota</taxon>
        <taxon>Betaproteobacteria</taxon>
        <taxon>Burkholderiales</taxon>
        <taxon>Oxalobacteraceae</taxon>
        <taxon>Noviherbaspirillum</taxon>
    </lineage>
</organism>
<dbReference type="OrthoDB" id="9803361at2"/>
<evidence type="ECO:0000313" key="4">
    <source>
        <dbReference type="Proteomes" id="UP000265955"/>
    </source>
</evidence>
<dbReference type="Pfam" id="PF03544">
    <property type="entry name" value="TonB_C"/>
    <property type="match status" value="1"/>
</dbReference>
<dbReference type="SUPFAM" id="SSF74653">
    <property type="entry name" value="TolA/TonB C-terminal domain"/>
    <property type="match status" value="1"/>
</dbReference>
<dbReference type="InterPro" id="IPR037682">
    <property type="entry name" value="TonB_C"/>
</dbReference>
<evidence type="ECO:0000256" key="1">
    <source>
        <dbReference type="SAM" id="MobiDB-lite"/>
    </source>
</evidence>
<protein>
    <submittedName>
        <fullName evidence="3">Energy transducer TonB</fullName>
    </submittedName>
</protein>
<feature type="region of interest" description="Disordered" evidence="1">
    <location>
        <begin position="116"/>
        <end position="150"/>
    </location>
</feature>
<reference evidence="4" key="1">
    <citation type="submission" date="2018-09" db="EMBL/GenBank/DDBJ databases">
        <authorList>
            <person name="Zhu H."/>
        </authorList>
    </citation>
    <scope>NUCLEOTIDE SEQUENCE [LARGE SCALE GENOMIC DNA]</scope>
    <source>
        <strain evidence="4">K1R23-30</strain>
    </source>
</reference>
<keyword evidence="4" id="KW-1185">Reference proteome</keyword>